<dbReference type="Proteomes" id="UP001054945">
    <property type="component" value="Unassembled WGS sequence"/>
</dbReference>
<comment type="caution">
    <text evidence="1">The sequence shown here is derived from an EMBL/GenBank/DDBJ whole genome shotgun (WGS) entry which is preliminary data.</text>
</comment>
<sequence>MQMYPFHLNPNFPNVRHPTMNSYTLRRPAPYGIIIRFRRRHPSRQSCHKYSASKRAKVPDQYWHLLDPVTVFNQDMPRYVIRNEELLKIPHVAEDSRMWVPFFSIPSISSHS</sequence>
<gene>
    <name evidence="1" type="ORF">CEXT_650671</name>
</gene>
<dbReference type="EMBL" id="BPLR01021322">
    <property type="protein sequence ID" value="GIX88435.1"/>
    <property type="molecule type" value="Genomic_DNA"/>
</dbReference>
<reference evidence="1 2" key="1">
    <citation type="submission" date="2021-06" db="EMBL/GenBank/DDBJ databases">
        <title>Caerostris extrusa draft genome.</title>
        <authorList>
            <person name="Kono N."/>
            <person name="Arakawa K."/>
        </authorList>
    </citation>
    <scope>NUCLEOTIDE SEQUENCE [LARGE SCALE GENOMIC DNA]</scope>
</reference>
<dbReference type="AlphaFoldDB" id="A0AAV4NU45"/>
<protein>
    <submittedName>
        <fullName evidence="1">Uncharacterized protein</fullName>
    </submittedName>
</protein>
<organism evidence="1 2">
    <name type="scientific">Caerostris extrusa</name>
    <name type="common">Bark spider</name>
    <name type="synonym">Caerostris bankana</name>
    <dbReference type="NCBI Taxonomy" id="172846"/>
    <lineage>
        <taxon>Eukaryota</taxon>
        <taxon>Metazoa</taxon>
        <taxon>Ecdysozoa</taxon>
        <taxon>Arthropoda</taxon>
        <taxon>Chelicerata</taxon>
        <taxon>Arachnida</taxon>
        <taxon>Araneae</taxon>
        <taxon>Araneomorphae</taxon>
        <taxon>Entelegynae</taxon>
        <taxon>Araneoidea</taxon>
        <taxon>Araneidae</taxon>
        <taxon>Caerostris</taxon>
    </lineage>
</organism>
<evidence type="ECO:0000313" key="1">
    <source>
        <dbReference type="EMBL" id="GIX88435.1"/>
    </source>
</evidence>
<evidence type="ECO:0000313" key="2">
    <source>
        <dbReference type="Proteomes" id="UP001054945"/>
    </source>
</evidence>
<accession>A0AAV4NU45</accession>
<proteinExistence type="predicted"/>
<name>A0AAV4NU45_CAEEX</name>
<keyword evidence="2" id="KW-1185">Reference proteome</keyword>